<proteinExistence type="predicted"/>
<name>A0A544Z5L0_9ACTN</name>
<evidence type="ECO:0000313" key="2">
    <source>
        <dbReference type="EMBL" id="TQS23922.1"/>
    </source>
</evidence>
<organism evidence="2 3">
    <name type="scientific">Microbispora hainanensis</name>
    <dbReference type="NCBI Taxonomy" id="568844"/>
    <lineage>
        <taxon>Bacteria</taxon>
        <taxon>Bacillati</taxon>
        <taxon>Actinomycetota</taxon>
        <taxon>Actinomycetes</taxon>
        <taxon>Streptosporangiales</taxon>
        <taxon>Streptosporangiaceae</taxon>
        <taxon>Microbispora</taxon>
    </lineage>
</organism>
<keyword evidence="1" id="KW-0472">Membrane</keyword>
<reference evidence="2 3" key="1">
    <citation type="submission" date="2019-07" db="EMBL/GenBank/DDBJ databases">
        <title>Microbispora hainanensis DSM 45428.</title>
        <authorList>
            <person name="Thawai C."/>
        </authorList>
    </citation>
    <scope>NUCLEOTIDE SEQUENCE [LARGE SCALE GENOMIC DNA]</scope>
    <source>
        <strain evidence="2 3">DSM 45428</strain>
    </source>
</reference>
<dbReference type="Proteomes" id="UP000316541">
    <property type="component" value="Unassembled WGS sequence"/>
</dbReference>
<accession>A0A544Z5L0</accession>
<feature type="transmembrane region" description="Helical" evidence="1">
    <location>
        <begin position="46"/>
        <end position="66"/>
    </location>
</feature>
<gene>
    <name evidence="2" type="ORF">FLX08_02245</name>
</gene>
<evidence type="ECO:0000313" key="3">
    <source>
        <dbReference type="Proteomes" id="UP000316541"/>
    </source>
</evidence>
<keyword evidence="1" id="KW-1133">Transmembrane helix</keyword>
<keyword evidence="1" id="KW-0812">Transmembrane</keyword>
<comment type="caution">
    <text evidence="2">The sequence shown here is derived from an EMBL/GenBank/DDBJ whole genome shotgun (WGS) entry which is preliminary data.</text>
</comment>
<evidence type="ECO:0000256" key="1">
    <source>
        <dbReference type="SAM" id="Phobius"/>
    </source>
</evidence>
<sequence>MSDTEIVYKERPGKPKLWLGVPWTLCAVLLIWSFGDAWLQDHELPLDAMLVLTPLFFGIASIPGLVSLSKRRYNAITLTSRTLRVGRHTLPVADITLNPPATSRGPRLLGGGYDVPVGMQAVELGGRGGEHYVVAVMNPQPFLAALTQVIAKA</sequence>
<feature type="transmembrane region" description="Helical" evidence="1">
    <location>
        <begin position="17"/>
        <end position="34"/>
    </location>
</feature>
<dbReference type="AlphaFoldDB" id="A0A544Z5L0"/>
<protein>
    <submittedName>
        <fullName evidence="2">Uncharacterized protein</fullName>
    </submittedName>
</protein>
<dbReference type="EMBL" id="VIRM01000002">
    <property type="protein sequence ID" value="TQS23922.1"/>
    <property type="molecule type" value="Genomic_DNA"/>
</dbReference>
<dbReference type="RefSeq" id="WP_142616491.1">
    <property type="nucleotide sequence ID" value="NZ_VIRM01000002.1"/>
</dbReference>